<comment type="caution">
    <text evidence="3">The sequence shown here is derived from an EMBL/GenBank/DDBJ whole genome shotgun (WGS) entry which is preliminary data.</text>
</comment>
<dbReference type="OrthoDB" id="691622at2759"/>
<evidence type="ECO:0000256" key="1">
    <source>
        <dbReference type="SAM" id="MobiDB-lite"/>
    </source>
</evidence>
<dbReference type="EMBL" id="CAJGYO010000002">
    <property type="protein sequence ID" value="CAD6212425.1"/>
    <property type="molecule type" value="Genomic_DNA"/>
</dbReference>
<accession>A0A811MXX7</accession>
<evidence type="ECO:0000259" key="2">
    <source>
        <dbReference type="Pfam" id="PF03732"/>
    </source>
</evidence>
<sequence>MAASLEELSSKFDDMAKQMSSFSGMAKQFEGHREMMRQTLDSVNSMGSRQTSVEPDSVPRWSPFPKLEFSKFDGSNPRLWQDHCTMFFEVYAVHPSLKTRFAALNFVGFAKTWLHTVERRERITEWPTLCKLVMGRFDKDQYPLILKQFEATVQTASVAEFITEFEQAAHSLLLYNPNYDETYFVTRFLAGLKEEIRAGIVLHRPPDVDTASALALLQEAELGKSKGRPQVKDGYKSSFKAFGDKVRTGEAEKPKPQSLLPEQEDKLATLKSFRRRNGLCFKCGNKWSKDHECPPQVPLHVIEELLDALETIGVDDSEPDSEVLEETVMAVGHATLSDQAKRRTMKLCGQIGGKEVLILVDSVGILPLKCFDMVLGEDWLEECSPMWVHWSNKIMRFTYQGKRIELYGVKHQVDQFTAISAHCLQGLFTKEAVQFCLQLKLEMPQTQLTAASQELHSISLSDSVEVPVEHHLHHAQQRMKAQADKGRSEPSLATWEEAKDLHQWFPKCPAWDQAGFRGGRNVRIKAKKTAKSEGNPTTGVEAVPSG</sequence>
<name>A0A811MXX7_9POAL</name>
<evidence type="ECO:0000313" key="4">
    <source>
        <dbReference type="Proteomes" id="UP000604825"/>
    </source>
</evidence>
<gene>
    <name evidence="3" type="ORF">NCGR_LOCUS8216</name>
</gene>
<organism evidence="3 4">
    <name type="scientific">Miscanthus lutarioriparius</name>
    <dbReference type="NCBI Taxonomy" id="422564"/>
    <lineage>
        <taxon>Eukaryota</taxon>
        <taxon>Viridiplantae</taxon>
        <taxon>Streptophyta</taxon>
        <taxon>Embryophyta</taxon>
        <taxon>Tracheophyta</taxon>
        <taxon>Spermatophyta</taxon>
        <taxon>Magnoliopsida</taxon>
        <taxon>Liliopsida</taxon>
        <taxon>Poales</taxon>
        <taxon>Poaceae</taxon>
        <taxon>PACMAD clade</taxon>
        <taxon>Panicoideae</taxon>
        <taxon>Andropogonodae</taxon>
        <taxon>Andropogoneae</taxon>
        <taxon>Saccharinae</taxon>
        <taxon>Miscanthus</taxon>
    </lineage>
</organism>
<evidence type="ECO:0000313" key="3">
    <source>
        <dbReference type="EMBL" id="CAD6212425.1"/>
    </source>
</evidence>
<proteinExistence type="predicted"/>
<protein>
    <recommendedName>
        <fullName evidence="2">Retrotransposon gag domain-containing protein</fullName>
    </recommendedName>
</protein>
<dbReference type="AlphaFoldDB" id="A0A811MXX7"/>
<feature type="region of interest" description="Disordered" evidence="1">
    <location>
        <begin position="526"/>
        <end position="546"/>
    </location>
</feature>
<dbReference type="Pfam" id="PF03732">
    <property type="entry name" value="Retrotrans_gag"/>
    <property type="match status" value="1"/>
</dbReference>
<reference evidence="3" key="1">
    <citation type="submission" date="2020-10" db="EMBL/GenBank/DDBJ databases">
        <authorList>
            <person name="Han B."/>
            <person name="Lu T."/>
            <person name="Zhao Q."/>
            <person name="Huang X."/>
            <person name="Zhao Y."/>
        </authorList>
    </citation>
    <scope>NUCLEOTIDE SEQUENCE</scope>
</reference>
<keyword evidence="4" id="KW-1185">Reference proteome</keyword>
<dbReference type="InterPro" id="IPR005162">
    <property type="entry name" value="Retrotrans_gag_dom"/>
</dbReference>
<feature type="domain" description="Retrotransposon gag" evidence="2">
    <location>
        <begin position="101"/>
        <end position="194"/>
    </location>
</feature>
<dbReference type="Proteomes" id="UP000604825">
    <property type="component" value="Unassembled WGS sequence"/>
</dbReference>